<accession>A0A4R5C786</accession>
<dbReference type="Proteomes" id="UP000294513">
    <property type="component" value="Unassembled WGS sequence"/>
</dbReference>
<reference evidence="2 3" key="1">
    <citation type="submission" date="2019-03" db="EMBL/GenBank/DDBJ databases">
        <title>Draft genome sequences of novel Actinobacteria.</title>
        <authorList>
            <person name="Sahin N."/>
            <person name="Ay H."/>
            <person name="Saygin H."/>
        </authorList>
    </citation>
    <scope>NUCLEOTIDE SEQUENCE [LARGE SCALE GENOMIC DNA]</scope>
    <source>
        <strain evidence="2 3">H3C3</strain>
    </source>
</reference>
<evidence type="ECO:0000256" key="1">
    <source>
        <dbReference type="SAM" id="MobiDB-lite"/>
    </source>
</evidence>
<dbReference type="RefSeq" id="WP_131890529.1">
    <property type="nucleotide sequence ID" value="NZ_SMKU01000024.1"/>
</dbReference>
<dbReference type="EMBL" id="SMKU01000024">
    <property type="protein sequence ID" value="TDD93960.1"/>
    <property type="molecule type" value="Genomic_DNA"/>
</dbReference>
<feature type="compositionally biased region" description="Low complexity" evidence="1">
    <location>
        <begin position="140"/>
        <end position="160"/>
    </location>
</feature>
<evidence type="ECO:0000313" key="2">
    <source>
        <dbReference type="EMBL" id="TDD93960.1"/>
    </source>
</evidence>
<protein>
    <submittedName>
        <fullName evidence="2">Uncharacterized protein</fullName>
    </submittedName>
</protein>
<proteinExistence type="predicted"/>
<gene>
    <name evidence="2" type="ORF">E1298_08050</name>
</gene>
<dbReference type="AlphaFoldDB" id="A0A4R5C786"/>
<organism evidence="2 3">
    <name type="scientific">Actinomadura rubrisoli</name>
    <dbReference type="NCBI Taxonomy" id="2530368"/>
    <lineage>
        <taxon>Bacteria</taxon>
        <taxon>Bacillati</taxon>
        <taxon>Actinomycetota</taxon>
        <taxon>Actinomycetes</taxon>
        <taxon>Streptosporangiales</taxon>
        <taxon>Thermomonosporaceae</taxon>
        <taxon>Actinomadura</taxon>
    </lineage>
</organism>
<dbReference type="OrthoDB" id="3429291at2"/>
<name>A0A4R5C786_9ACTN</name>
<sequence>MRGRFWRGRGRTTPRDVENFLQQLHPNADATIWLNALVVRAYHAQALQDDGCKAARTSKAATDREAADRGVVTATRHKIAAGDLTGIGWCELQAVLLDCRAQAADVEVARNLYDSIMAGESQAGADPQRDPLIVPPAAPDQPAAIANADTGTGEAAATTDPSSPDKEDIRNGSHLDDETDGDPKKATTVEEYVQAMQIYRENADKPPLRTMVEAIKDSPLAEKKYGIASLSNIGKNGKPPKAALVRAYLVGCGADEETITYWEEARRQLLTRLIRQRPPGR</sequence>
<keyword evidence="3" id="KW-1185">Reference proteome</keyword>
<comment type="caution">
    <text evidence="2">The sequence shown here is derived from an EMBL/GenBank/DDBJ whole genome shotgun (WGS) entry which is preliminary data.</text>
</comment>
<evidence type="ECO:0000313" key="3">
    <source>
        <dbReference type="Proteomes" id="UP000294513"/>
    </source>
</evidence>
<feature type="region of interest" description="Disordered" evidence="1">
    <location>
        <begin position="122"/>
        <end position="185"/>
    </location>
</feature>
<feature type="compositionally biased region" description="Basic and acidic residues" evidence="1">
    <location>
        <begin position="163"/>
        <end position="185"/>
    </location>
</feature>